<comment type="caution">
    <text evidence="1">The sequence shown here is derived from an EMBL/GenBank/DDBJ whole genome shotgun (WGS) entry which is preliminary data.</text>
</comment>
<organism evidence="1 2">
    <name type="scientific">Nannocystis pusilla</name>
    <dbReference type="NCBI Taxonomy" id="889268"/>
    <lineage>
        <taxon>Bacteria</taxon>
        <taxon>Pseudomonadati</taxon>
        <taxon>Myxococcota</taxon>
        <taxon>Polyangia</taxon>
        <taxon>Nannocystales</taxon>
        <taxon>Nannocystaceae</taxon>
        <taxon>Nannocystis</taxon>
    </lineage>
</organism>
<protein>
    <submittedName>
        <fullName evidence="1">Uncharacterized protein</fullName>
    </submittedName>
</protein>
<evidence type="ECO:0000313" key="1">
    <source>
        <dbReference type="EMBL" id="MBZ5711132.1"/>
    </source>
</evidence>
<sequence length="46" mass="5114">MTRAHRGPSWAPWTCSFSEAQAAEERDAVGVPYRGDWSMRRMSGGA</sequence>
<gene>
    <name evidence="1" type="ORF">K7C98_17945</name>
</gene>
<dbReference type="Proteomes" id="UP001139031">
    <property type="component" value="Unassembled WGS sequence"/>
</dbReference>
<dbReference type="EMBL" id="JAIRAU010000023">
    <property type="protein sequence ID" value="MBZ5711132.1"/>
    <property type="molecule type" value="Genomic_DNA"/>
</dbReference>
<evidence type="ECO:0000313" key="2">
    <source>
        <dbReference type="Proteomes" id="UP001139031"/>
    </source>
</evidence>
<accession>A0ABS7TSC2</accession>
<reference evidence="1" key="1">
    <citation type="submission" date="2021-08" db="EMBL/GenBank/DDBJ databases">
        <authorList>
            <person name="Stevens D.C."/>
        </authorList>
    </citation>
    <scope>NUCLEOTIDE SEQUENCE</scope>
    <source>
        <strain evidence="1">DSM 53165</strain>
    </source>
</reference>
<name>A0ABS7TSC2_9BACT</name>
<proteinExistence type="predicted"/>
<dbReference type="RefSeq" id="WP_224192904.1">
    <property type="nucleotide sequence ID" value="NZ_JAIRAU010000023.1"/>
</dbReference>
<keyword evidence="2" id="KW-1185">Reference proteome</keyword>